<dbReference type="Proteomes" id="UP001174136">
    <property type="component" value="Unassembled WGS sequence"/>
</dbReference>
<keyword evidence="2" id="KW-1185">Reference proteome</keyword>
<comment type="caution">
    <text evidence="1">The sequence shown here is derived from an EMBL/GenBank/DDBJ whole genome shotgun (WGS) entry which is preliminary data.</text>
</comment>
<evidence type="ECO:0000313" key="1">
    <source>
        <dbReference type="EMBL" id="KAK0155755.1"/>
    </source>
</evidence>
<organism evidence="1 2">
    <name type="scientific">Merluccius polli</name>
    <name type="common">Benguela hake</name>
    <name type="synonym">Merluccius cadenati</name>
    <dbReference type="NCBI Taxonomy" id="89951"/>
    <lineage>
        <taxon>Eukaryota</taxon>
        <taxon>Metazoa</taxon>
        <taxon>Chordata</taxon>
        <taxon>Craniata</taxon>
        <taxon>Vertebrata</taxon>
        <taxon>Euteleostomi</taxon>
        <taxon>Actinopterygii</taxon>
        <taxon>Neopterygii</taxon>
        <taxon>Teleostei</taxon>
        <taxon>Neoteleostei</taxon>
        <taxon>Acanthomorphata</taxon>
        <taxon>Zeiogadaria</taxon>
        <taxon>Gadariae</taxon>
        <taxon>Gadiformes</taxon>
        <taxon>Gadoidei</taxon>
        <taxon>Merlucciidae</taxon>
        <taxon>Merluccius</taxon>
    </lineage>
</organism>
<sequence length="62" mass="6734">METVFQLVQDERTKSKWPSGKTAFLLAIASAKQVGELHDLSVSQACMSWNADGSGVALWPNP</sequence>
<gene>
    <name evidence="1" type="ORF">N1851_001748</name>
</gene>
<accession>A0AA47NC22</accession>
<dbReference type="EMBL" id="JAOPHQ010000109">
    <property type="protein sequence ID" value="KAK0155755.1"/>
    <property type="molecule type" value="Genomic_DNA"/>
</dbReference>
<proteinExistence type="predicted"/>
<dbReference type="AlphaFoldDB" id="A0AA47NC22"/>
<protein>
    <submittedName>
        <fullName evidence="1">Uncharacterized protein</fullName>
    </submittedName>
</protein>
<evidence type="ECO:0000313" key="2">
    <source>
        <dbReference type="Proteomes" id="UP001174136"/>
    </source>
</evidence>
<name>A0AA47NC22_MERPO</name>
<reference evidence="1" key="1">
    <citation type="journal article" date="2023" name="Front. Mar. Sci.">
        <title>A new Merluccius polli reference genome to investigate the effects of global change in West African waters.</title>
        <authorList>
            <person name="Mateo J.L."/>
            <person name="Blanco-Fernandez C."/>
            <person name="Garcia-Vazquez E."/>
            <person name="Machado-Schiaffino G."/>
        </authorList>
    </citation>
    <scope>NUCLEOTIDE SEQUENCE</scope>
    <source>
        <strain evidence="1">C29</strain>
        <tissue evidence="1">Fin</tissue>
    </source>
</reference>